<reference evidence="2 3" key="1">
    <citation type="submission" date="2018-06" db="EMBL/GenBank/DDBJ databases">
        <title>Genomic Encyclopedia of Type Strains, Phase III (KMG-III): the genomes of soil and plant-associated and newly described type strains.</title>
        <authorList>
            <person name="Whitman W."/>
        </authorList>
    </citation>
    <scope>NUCLEOTIDE SEQUENCE [LARGE SCALE GENOMIC DNA]</scope>
    <source>
        <strain evidence="2 3">CGMCC 1.8979</strain>
    </source>
</reference>
<keyword evidence="3" id="KW-1185">Reference proteome</keyword>
<protein>
    <submittedName>
        <fullName evidence="2">Uncharacterized protein</fullName>
    </submittedName>
</protein>
<proteinExistence type="predicted"/>
<dbReference type="Proteomes" id="UP000248555">
    <property type="component" value="Unassembled WGS sequence"/>
</dbReference>
<evidence type="ECO:0000256" key="1">
    <source>
        <dbReference type="SAM" id="MobiDB-lite"/>
    </source>
</evidence>
<evidence type="ECO:0000313" key="3">
    <source>
        <dbReference type="Proteomes" id="UP000248555"/>
    </source>
</evidence>
<feature type="compositionally biased region" description="Low complexity" evidence="1">
    <location>
        <begin position="109"/>
        <end position="118"/>
    </location>
</feature>
<sequence>RVWIPKQRTSFLAHPPRNGREICHPRLLVMNQYLYSILQKHQKSRPSFSTTLLSFLYIREKRAILAPFCFKCDNKLWSYHKPPCHQKREFLLTMKTTPSNPQIIPKPDSPNVVPSNPSESRLGKRSPNMVSRFVQNIDR</sequence>
<name>A0A327Y675_9BACL</name>
<accession>A0A327Y675</accession>
<comment type="caution">
    <text evidence="2">The sequence shown here is derived from an EMBL/GenBank/DDBJ whole genome shotgun (WGS) entry which is preliminary data.</text>
</comment>
<feature type="region of interest" description="Disordered" evidence="1">
    <location>
        <begin position="97"/>
        <end position="127"/>
    </location>
</feature>
<evidence type="ECO:0000313" key="2">
    <source>
        <dbReference type="EMBL" id="RAK13959.1"/>
    </source>
</evidence>
<dbReference type="AlphaFoldDB" id="A0A327Y675"/>
<feature type="non-terminal residue" evidence="2">
    <location>
        <position position="1"/>
    </location>
</feature>
<organism evidence="2 3">
    <name type="scientific">Paranoxybacillus vitaminiphilus</name>
    <dbReference type="NCBI Taxonomy" id="581036"/>
    <lineage>
        <taxon>Bacteria</taxon>
        <taxon>Bacillati</taxon>
        <taxon>Bacillota</taxon>
        <taxon>Bacilli</taxon>
        <taxon>Bacillales</taxon>
        <taxon>Anoxybacillaceae</taxon>
        <taxon>Paranoxybacillus</taxon>
    </lineage>
</organism>
<gene>
    <name evidence="2" type="ORF">B0I26_1411</name>
</gene>
<dbReference type="EMBL" id="QLMH01000041">
    <property type="protein sequence ID" value="RAK13959.1"/>
    <property type="molecule type" value="Genomic_DNA"/>
</dbReference>